<dbReference type="PANTHER" id="PTHR42695:SF5">
    <property type="entry name" value="GLUTAMINE AMIDOTRANSFERASE YLR126C-RELATED"/>
    <property type="match status" value="1"/>
</dbReference>
<evidence type="ECO:0000259" key="1">
    <source>
        <dbReference type="Pfam" id="PF00117"/>
    </source>
</evidence>
<dbReference type="GO" id="GO:0005829">
    <property type="term" value="C:cytosol"/>
    <property type="evidence" value="ECO:0007669"/>
    <property type="project" value="TreeGrafter"/>
</dbReference>
<dbReference type="Pfam" id="PF00117">
    <property type="entry name" value="GATase"/>
    <property type="match status" value="1"/>
</dbReference>
<dbReference type="PANTHER" id="PTHR42695">
    <property type="entry name" value="GLUTAMINE AMIDOTRANSFERASE YLR126C-RELATED"/>
    <property type="match status" value="1"/>
</dbReference>
<name>A0A979GA79_CHIPD</name>
<dbReference type="InterPro" id="IPR029062">
    <property type="entry name" value="Class_I_gatase-like"/>
</dbReference>
<dbReference type="AlphaFoldDB" id="A0A979GA79"/>
<dbReference type="InterPro" id="IPR044992">
    <property type="entry name" value="ChyE-like"/>
</dbReference>
<proteinExistence type="predicted"/>
<dbReference type="FunFam" id="3.40.50.880:FF:000033">
    <property type="entry name" value="Glutamine amidotransferase class-I"/>
    <property type="match status" value="1"/>
</dbReference>
<dbReference type="CDD" id="cd01741">
    <property type="entry name" value="GATase1_1"/>
    <property type="match status" value="1"/>
</dbReference>
<accession>A0A979GA79</accession>
<dbReference type="KEGG" id="cpi:Cpin_6109"/>
<dbReference type="Proteomes" id="UP000002215">
    <property type="component" value="Chromosome"/>
</dbReference>
<dbReference type="PROSITE" id="PS51273">
    <property type="entry name" value="GATASE_TYPE_1"/>
    <property type="match status" value="1"/>
</dbReference>
<dbReference type="SUPFAM" id="SSF52317">
    <property type="entry name" value="Class I glutamine amidotransferase-like"/>
    <property type="match status" value="1"/>
</dbReference>
<dbReference type="RefSeq" id="WP_012793683.1">
    <property type="nucleotide sequence ID" value="NC_013132.1"/>
</dbReference>
<reference evidence="3" key="1">
    <citation type="submission" date="2009-08" db="EMBL/GenBank/DDBJ databases">
        <title>The complete genome of Chitinophaga pinensis DSM 2588.</title>
        <authorList>
            <consortium name="US DOE Joint Genome Institute (JGI-PGF)"/>
            <person name="Lucas S."/>
            <person name="Copeland A."/>
            <person name="Lapidus A."/>
            <person name="Glavina del Rio T."/>
            <person name="Dalin E."/>
            <person name="Tice H."/>
            <person name="Bruce D."/>
            <person name="Goodwin L."/>
            <person name="Pitluck S."/>
            <person name="Kyrpides N."/>
            <person name="Mavromatis K."/>
            <person name="Ivanova N."/>
            <person name="Mikhailova N."/>
            <person name="Sims D."/>
            <person name="Meinche L."/>
            <person name="Brettin T."/>
            <person name="Detter J.C."/>
            <person name="Han C."/>
            <person name="Larimer F."/>
            <person name="Land M."/>
            <person name="Hauser L."/>
            <person name="Markowitz V."/>
            <person name="Cheng J.-F."/>
            <person name="Hugenholtz P."/>
            <person name="Woyke T."/>
            <person name="Wu D."/>
            <person name="Spring S."/>
            <person name="Klenk H.-P."/>
            <person name="Eisen J.A."/>
        </authorList>
    </citation>
    <scope>NUCLEOTIDE SEQUENCE [LARGE SCALE GENOMIC DNA]</scope>
    <source>
        <strain evidence="3">ATCC 43595 / DSM 2588 / LMG 13176 / NBRC 15968 / NCIMB 11800 / UQM 2034</strain>
    </source>
</reference>
<evidence type="ECO:0000313" key="2">
    <source>
        <dbReference type="EMBL" id="ACU63518.1"/>
    </source>
</evidence>
<dbReference type="EMBL" id="CP001699">
    <property type="protein sequence ID" value="ACU63518.1"/>
    <property type="molecule type" value="Genomic_DNA"/>
</dbReference>
<organism evidence="2 3">
    <name type="scientific">Chitinophaga pinensis (strain ATCC 43595 / DSM 2588 / LMG 13176 / NBRC 15968 / NCIMB 11800 / UQM 2034)</name>
    <dbReference type="NCBI Taxonomy" id="485918"/>
    <lineage>
        <taxon>Bacteria</taxon>
        <taxon>Pseudomonadati</taxon>
        <taxon>Bacteroidota</taxon>
        <taxon>Chitinophagia</taxon>
        <taxon>Chitinophagales</taxon>
        <taxon>Chitinophagaceae</taxon>
        <taxon>Chitinophaga</taxon>
    </lineage>
</organism>
<dbReference type="Gene3D" id="3.40.50.880">
    <property type="match status" value="1"/>
</dbReference>
<dbReference type="InterPro" id="IPR017926">
    <property type="entry name" value="GATASE"/>
</dbReference>
<reference evidence="2 3" key="2">
    <citation type="journal article" date="2010" name="Stand. Genomic Sci.">
        <title>Complete genome sequence of Chitinophaga pinensis type strain (UQM 2034).</title>
        <authorList>
            <person name="Glavina Del Rio T."/>
            <person name="Abt B."/>
            <person name="Spring S."/>
            <person name="Lapidus A."/>
            <person name="Nolan M."/>
            <person name="Tice H."/>
            <person name="Copeland A."/>
            <person name="Cheng J.F."/>
            <person name="Chen F."/>
            <person name="Bruce D."/>
            <person name="Goodwin L."/>
            <person name="Pitluck S."/>
            <person name="Ivanova N."/>
            <person name="Mavromatis K."/>
            <person name="Mikhailova N."/>
            <person name="Pati A."/>
            <person name="Chen A."/>
            <person name="Palaniappan K."/>
            <person name="Land M."/>
            <person name="Hauser L."/>
            <person name="Chang Y.J."/>
            <person name="Jeffries C.D."/>
            <person name="Chain P."/>
            <person name="Saunders E."/>
            <person name="Detter J.C."/>
            <person name="Brettin T."/>
            <person name="Rohde M."/>
            <person name="Goker M."/>
            <person name="Bristow J."/>
            <person name="Eisen J.A."/>
            <person name="Markowitz V."/>
            <person name="Hugenholtz P."/>
            <person name="Kyrpides N.C."/>
            <person name="Klenk H.P."/>
            <person name="Lucas S."/>
        </authorList>
    </citation>
    <scope>NUCLEOTIDE SEQUENCE [LARGE SCALE GENOMIC DNA]</scope>
    <source>
        <strain evidence="3">ATCC 43595 / DSM 2588 / LMG 13176 / NBRC 15968 / NCIMB 11800 / UQM 2034</strain>
    </source>
</reference>
<protein>
    <submittedName>
        <fullName evidence="2">Glutamine amidotransferase class-I</fullName>
    </submittedName>
</protein>
<evidence type="ECO:0000313" key="3">
    <source>
        <dbReference type="Proteomes" id="UP000002215"/>
    </source>
</evidence>
<gene>
    <name evidence="2" type="ordered locus">Cpin_6109</name>
</gene>
<dbReference type="OrthoDB" id="9807137at2"/>
<sequence>MHIHFVIHEVFEGPGAFIDWAKNRGHSIGYSSVYAGETLPDTIDRIDLLVVMGGPQSPGTTTLECPYFDAEAEMTLIRNCINAGKAVVGVCLGAQLIGQALGAAVEQSPQKEIGVFPIQLTAAGKHDSKSAHIPVGCEVGHWHNDMPGLTPESKVLAYSDGCPRQIIAYTELVYGLQCHMEFNTALIELLIKHAGEELLNKGRHLFVQDAETLRAYDFTAMNKQLFTFLDALTSGYTNQQ</sequence>
<keyword evidence="2" id="KW-0315">Glutamine amidotransferase</keyword>
<dbReference type="NCBIfam" id="NF006098">
    <property type="entry name" value="PRK08250.1"/>
    <property type="match status" value="1"/>
</dbReference>
<feature type="domain" description="Glutamine amidotransferase" evidence="1">
    <location>
        <begin position="44"/>
        <end position="183"/>
    </location>
</feature>